<dbReference type="HOGENOM" id="CLU_2399219_0_0_1"/>
<reference evidence="1 2" key="1">
    <citation type="submission" date="2014-04" db="EMBL/GenBank/DDBJ databases">
        <title>Evolutionary Origins and Diversification of the Mycorrhizal Mutualists.</title>
        <authorList>
            <consortium name="DOE Joint Genome Institute"/>
            <consortium name="Mycorrhizal Genomics Consortium"/>
            <person name="Kohler A."/>
            <person name="Kuo A."/>
            <person name="Nagy L.G."/>
            <person name="Floudas D."/>
            <person name="Copeland A."/>
            <person name="Barry K.W."/>
            <person name="Cichocki N."/>
            <person name="Veneault-Fourrey C."/>
            <person name="LaButti K."/>
            <person name="Lindquist E.A."/>
            <person name="Lipzen A."/>
            <person name="Lundell T."/>
            <person name="Morin E."/>
            <person name="Murat C."/>
            <person name="Riley R."/>
            <person name="Ohm R."/>
            <person name="Sun H."/>
            <person name="Tunlid A."/>
            <person name="Henrissat B."/>
            <person name="Grigoriev I.V."/>
            <person name="Hibbett D.S."/>
            <person name="Martin F."/>
        </authorList>
    </citation>
    <scope>NUCLEOTIDE SEQUENCE [LARGE SCALE GENOMIC DNA]</scope>
    <source>
        <strain evidence="1 2">Koide BX008</strain>
    </source>
</reference>
<evidence type="ECO:0000313" key="2">
    <source>
        <dbReference type="Proteomes" id="UP000054549"/>
    </source>
</evidence>
<protein>
    <submittedName>
        <fullName evidence="1">Uncharacterized protein</fullName>
    </submittedName>
</protein>
<proteinExistence type="predicted"/>
<keyword evidence="2" id="KW-1185">Reference proteome</keyword>
<dbReference type="InParanoid" id="A0A0C2T0S5"/>
<organism evidence="1 2">
    <name type="scientific">Amanita muscaria (strain Koide BX008)</name>
    <dbReference type="NCBI Taxonomy" id="946122"/>
    <lineage>
        <taxon>Eukaryota</taxon>
        <taxon>Fungi</taxon>
        <taxon>Dikarya</taxon>
        <taxon>Basidiomycota</taxon>
        <taxon>Agaricomycotina</taxon>
        <taxon>Agaricomycetes</taxon>
        <taxon>Agaricomycetidae</taxon>
        <taxon>Agaricales</taxon>
        <taxon>Pluteineae</taxon>
        <taxon>Amanitaceae</taxon>
        <taxon>Amanita</taxon>
    </lineage>
</organism>
<dbReference type="AlphaFoldDB" id="A0A0C2T0S5"/>
<gene>
    <name evidence="1" type="ORF">M378DRAFT_157670</name>
</gene>
<dbReference type="Proteomes" id="UP000054549">
    <property type="component" value="Unassembled WGS sequence"/>
</dbReference>
<sequence length="93" mass="10519">MNQAISAELENVINNAELLKSYARNPTSPIDKLTQLSIDIFVAVVGHPQRKHMYNGVRNALAQHNPPTQIHSYHTVQTMVEKIMKELQSGREL</sequence>
<accession>A0A0C2T0S5</accession>
<evidence type="ECO:0000313" key="1">
    <source>
        <dbReference type="EMBL" id="KIL69410.1"/>
    </source>
</evidence>
<dbReference type="EMBL" id="KN818226">
    <property type="protein sequence ID" value="KIL69410.1"/>
    <property type="molecule type" value="Genomic_DNA"/>
</dbReference>
<name>A0A0C2T0S5_AMAMK</name>